<feature type="compositionally biased region" description="Basic and acidic residues" evidence="1">
    <location>
        <begin position="571"/>
        <end position="583"/>
    </location>
</feature>
<feature type="region of interest" description="Disordered" evidence="1">
    <location>
        <begin position="501"/>
        <end position="538"/>
    </location>
</feature>
<evidence type="ECO:0000313" key="2">
    <source>
        <dbReference type="EMBL" id="MFF3224082.1"/>
    </source>
</evidence>
<evidence type="ECO:0000256" key="1">
    <source>
        <dbReference type="SAM" id="MobiDB-lite"/>
    </source>
</evidence>
<protein>
    <recommendedName>
        <fullName evidence="4">ATP/GTP-binding protein</fullName>
    </recommendedName>
</protein>
<comment type="caution">
    <text evidence="2">The sequence shown here is derived from an EMBL/GenBank/DDBJ whole genome shotgun (WGS) entry which is preliminary data.</text>
</comment>
<dbReference type="Gene3D" id="1.10.8.730">
    <property type="match status" value="1"/>
</dbReference>
<sequence>MTHIKSRNTSRSGRTELVAGVRVLSPGARTATEAAAATPGLRGWWARLAISSDDHRRSTAARRAHSSGHDDGFDRSLAPLTDRGYRGIGGGRASVVPATPEWRGTTVQVAGLWPYAVGASAPTVGTPVGTHYITGGPVHFDPMSWFLRGFITAPICFVLALNGFGKSSLIRRMVTGAVAAGRTTLCMGDTKPDYRDLVIKLGGQVIDVGYGHGTLNPLDVGALGAVVTRLPDPDQRRQITARVEAGQVNIVAGLIELVRGARVADYEEVLLAAGLRELYSATAGFSYDRPPVLSDLLEVISDGGDRLREFVEEDDELSYRAATKTLRRSLRALVEGPFGAIFNGQTTTRLDLDSPAICVDVSRIPEGDTKLLAAVLMVCWSDGFGAVAAAHALADAGQAPPRAFEVVMDEIWRVLGVGEFMVDRVDALTRLNRPLGTELIMCSHTIKDLSSFDSLAAQAKALGFFERARAKLIGPVGPEEINRIRNAVGITETEKLLVTSWAAPRPPTDDDLDPSRRETPPGTGCFLLKTGESNEPGIPFRMTFTPTERRADVHNTNRRFDNLAGSVPHTAHTEIGRGGQHER</sequence>
<dbReference type="Gene3D" id="3.40.50.300">
    <property type="entry name" value="P-loop containing nucleotide triphosphate hydrolases"/>
    <property type="match status" value="1"/>
</dbReference>
<dbReference type="RefSeq" id="WP_387717409.1">
    <property type="nucleotide sequence ID" value="NZ_JBIAPI010000002.1"/>
</dbReference>
<evidence type="ECO:0008006" key="4">
    <source>
        <dbReference type="Google" id="ProtNLM"/>
    </source>
</evidence>
<proteinExistence type="predicted"/>
<dbReference type="Proteomes" id="UP001601948">
    <property type="component" value="Unassembled WGS sequence"/>
</dbReference>
<feature type="region of interest" description="Disordered" evidence="1">
    <location>
        <begin position="58"/>
        <end position="78"/>
    </location>
</feature>
<accession>A0ABW6QS71</accession>
<organism evidence="2 3">
    <name type="scientific">Nocardia suismassiliense</name>
    <dbReference type="NCBI Taxonomy" id="2077092"/>
    <lineage>
        <taxon>Bacteria</taxon>
        <taxon>Bacillati</taxon>
        <taxon>Actinomycetota</taxon>
        <taxon>Actinomycetes</taxon>
        <taxon>Mycobacteriales</taxon>
        <taxon>Nocardiaceae</taxon>
        <taxon>Nocardia</taxon>
    </lineage>
</organism>
<dbReference type="InterPro" id="IPR027417">
    <property type="entry name" value="P-loop_NTPase"/>
</dbReference>
<gene>
    <name evidence="2" type="ORF">ACFYV7_14920</name>
</gene>
<dbReference type="EMBL" id="JBIAPI010000002">
    <property type="protein sequence ID" value="MFF3224082.1"/>
    <property type="molecule type" value="Genomic_DNA"/>
</dbReference>
<name>A0ABW6QS71_9NOCA</name>
<keyword evidence="3" id="KW-1185">Reference proteome</keyword>
<reference evidence="2 3" key="1">
    <citation type="submission" date="2024-10" db="EMBL/GenBank/DDBJ databases">
        <title>The Natural Products Discovery Center: Release of the First 8490 Sequenced Strains for Exploring Actinobacteria Biosynthetic Diversity.</title>
        <authorList>
            <person name="Kalkreuter E."/>
            <person name="Kautsar S.A."/>
            <person name="Yang D."/>
            <person name="Bader C.D."/>
            <person name="Teijaro C.N."/>
            <person name="Fluegel L."/>
            <person name="Davis C.M."/>
            <person name="Simpson J.R."/>
            <person name="Lauterbach L."/>
            <person name="Steele A.D."/>
            <person name="Gui C."/>
            <person name="Meng S."/>
            <person name="Li G."/>
            <person name="Viehrig K."/>
            <person name="Ye F."/>
            <person name="Su P."/>
            <person name="Kiefer A.F."/>
            <person name="Nichols A."/>
            <person name="Cepeda A.J."/>
            <person name="Yan W."/>
            <person name="Fan B."/>
            <person name="Jiang Y."/>
            <person name="Adhikari A."/>
            <person name="Zheng C.-J."/>
            <person name="Schuster L."/>
            <person name="Cowan T.M."/>
            <person name="Smanski M.J."/>
            <person name="Chevrette M.G."/>
            <person name="De Carvalho L.P.S."/>
            <person name="Shen B."/>
        </authorList>
    </citation>
    <scope>NUCLEOTIDE SEQUENCE [LARGE SCALE GENOMIC DNA]</scope>
    <source>
        <strain evidence="2 3">NPDC003040</strain>
    </source>
</reference>
<feature type="region of interest" description="Disordered" evidence="1">
    <location>
        <begin position="559"/>
        <end position="583"/>
    </location>
</feature>
<evidence type="ECO:0000313" key="3">
    <source>
        <dbReference type="Proteomes" id="UP001601948"/>
    </source>
</evidence>
<dbReference type="SUPFAM" id="SSF52540">
    <property type="entry name" value="P-loop containing nucleoside triphosphate hydrolases"/>
    <property type="match status" value="1"/>
</dbReference>